<keyword evidence="12" id="KW-1185">Reference proteome</keyword>
<organism evidence="11 12">
    <name type="scientific">Flavobacterium agri</name>
    <dbReference type="NCBI Taxonomy" id="2743471"/>
    <lineage>
        <taxon>Bacteria</taxon>
        <taxon>Pseudomonadati</taxon>
        <taxon>Bacteroidota</taxon>
        <taxon>Flavobacteriia</taxon>
        <taxon>Flavobacteriales</taxon>
        <taxon>Flavobacteriaceae</taxon>
        <taxon>Flavobacterium</taxon>
    </lineage>
</organism>
<dbReference type="GO" id="GO:0005254">
    <property type="term" value="F:chloride channel activity"/>
    <property type="evidence" value="ECO:0007669"/>
    <property type="project" value="UniProtKB-KW"/>
</dbReference>
<feature type="transmembrane region" description="Helical" evidence="10">
    <location>
        <begin position="155"/>
        <end position="176"/>
    </location>
</feature>
<dbReference type="PRINTS" id="PR00762">
    <property type="entry name" value="CLCHANNEL"/>
</dbReference>
<feature type="transmembrane region" description="Helical" evidence="10">
    <location>
        <begin position="57"/>
        <end position="74"/>
    </location>
</feature>
<evidence type="ECO:0000256" key="7">
    <source>
        <dbReference type="ARBA" id="ARBA00023173"/>
    </source>
</evidence>
<keyword evidence="7" id="KW-0869">Chloride channel</keyword>
<dbReference type="InterPro" id="IPR014743">
    <property type="entry name" value="Cl-channel_core"/>
</dbReference>
<dbReference type="EMBL" id="JACBJI010000001">
    <property type="protein sequence ID" value="NYA69500.1"/>
    <property type="molecule type" value="Genomic_DNA"/>
</dbReference>
<dbReference type="PANTHER" id="PTHR43427:SF6">
    <property type="entry name" value="CHLORIDE CHANNEL PROTEIN CLC-E"/>
    <property type="match status" value="1"/>
</dbReference>
<dbReference type="GO" id="GO:0034707">
    <property type="term" value="C:chloride channel complex"/>
    <property type="evidence" value="ECO:0007669"/>
    <property type="project" value="UniProtKB-KW"/>
</dbReference>
<evidence type="ECO:0000256" key="8">
    <source>
        <dbReference type="ARBA" id="ARBA00023214"/>
    </source>
</evidence>
<keyword evidence="4 10" id="KW-1133">Transmembrane helix</keyword>
<keyword evidence="8" id="KW-0868">Chloride</keyword>
<evidence type="ECO:0000256" key="2">
    <source>
        <dbReference type="ARBA" id="ARBA00022448"/>
    </source>
</evidence>
<comment type="subcellular location">
    <subcellularLocation>
        <location evidence="1">Membrane</location>
        <topology evidence="1">Multi-pass membrane protein</topology>
    </subcellularLocation>
</comment>
<feature type="transmembrane region" description="Helical" evidence="10">
    <location>
        <begin position="390"/>
        <end position="407"/>
    </location>
</feature>
<keyword evidence="5" id="KW-0406">Ion transport</keyword>
<evidence type="ECO:0000313" key="11">
    <source>
        <dbReference type="EMBL" id="NYA69500.1"/>
    </source>
</evidence>
<feature type="transmembrane region" description="Helical" evidence="10">
    <location>
        <begin position="225"/>
        <end position="247"/>
    </location>
</feature>
<reference evidence="11 12" key="1">
    <citation type="submission" date="2020-07" db="EMBL/GenBank/DDBJ databases">
        <authorList>
            <person name="Sun Q."/>
        </authorList>
    </citation>
    <scope>NUCLEOTIDE SEQUENCE [LARGE SCALE GENOMIC DNA]</scope>
    <source>
        <strain evidence="11 12">MAH-1</strain>
    </source>
</reference>
<evidence type="ECO:0000256" key="6">
    <source>
        <dbReference type="ARBA" id="ARBA00023136"/>
    </source>
</evidence>
<dbReference type="Pfam" id="PF00654">
    <property type="entry name" value="Voltage_CLC"/>
    <property type="match status" value="1"/>
</dbReference>
<dbReference type="InterPro" id="IPR001807">
    <property type="entry name" value="ClC"/>
</dbReference>
<evidence type="ECO:0000256" key="4">
    <source>
        <dbReference type="ARBA" id="ARBA00022989"/>
    </source>
</evidence>
<evidence type="ECO:0000256" key="1">
    <source>
        <dbReference type="ARBA" id="ARBA00004141"/>
    </source>
</evidence>
<accession>A0A7Y8Y1C8</accession>
<keyword evidence="3 10" id="KW-0812">Transmembrane</keyword>
<evidence type="ECO:0000256" key="5">
    <source>
        <dbReference type="ARBA" id="ARBA00023065"/>
    </source>
</evidence>
<dbReference type="AlphaFoldDB" id="A0A7Y8Y1C8"/>
<feature type="transmembrane region" description="Helical" evidence="10">
    <location>
        <begin position="16"/>
        <end position="37"/>
    </location>
</feature>
<proteinExistence type="predicted"/>
<keyword evidence="2" id="KW-0813">Transport</keyword>
<evidence type="ECO:0000256" key="10">
    <source>
        <dbReference type="SAM" id="Phobius"/>
    </source>
</evidence>
<dbReference type="Proteomes" id="UP000535020">
    <property type="component" value="Unassembled WGS sequence"/>
</dbReference>
<dbReference type="SUPFAM" id="SSF81340">
    <property type="entry name" value="Clc chloride channel"/>
    <property type="match status" value="1"/>
</dbReference>
<feature type="transmembrane region" description="Helical" evidence="10">
    <location>
        <begin position="328"/>
        <end position="351"/>
    </location>
</feature>
<dbReference type="Gene3D" id="1.10.3080.10">
    <property type="entry name" value="Clc chloride channel"/>
    <property type="match status" value="1"/>
</dbReference>
<dbReference type="RefSeq" id="WP_176004325.1">
    <property type="nucleotide sequence ID" value="NZ_JABWMI010000002.1"/>
</dbReference>
<keyword evidence="9" id="KW-0407">Ion channel</keyword>
<dbReference type="PANTHER" id="PTHR43427">
    <property type="entry name" value="CHLORIDE CHANNEL PROTEIN CLC-E"/>
    <property type="match status" value="1"/>
</dbReference>
<keyword evidence="6 10" id="KW-0472">Membrane</keyword>
<feature type="transmembrane region" description="Helical" evidence="10">
    <location>
        <begin position="112"/>
        <end position="135"/>
    </location>
</feature>
<protein>
    <submittedName>
        <fullName evidence="11">Chloride channel protein</fullName>
    </submittedName>
</protein>
<dbReference type="CDD" id="cd00400">
    <property type="entry name" value="Voltage_gated_ClC"/>
    <property type="match status" value="1"/>
</dbReference>
<comment type="caution">
    <text evidence="11">The sequence shown here is derived from an EMBL/GenBank/DDBJ whole genome shotgun (WGS) entry which is preliminary data.</text>
</comment>
<evidence type="ECO:0000313" key="12">
    <source>
        <dbReference type="Proteomes" id="UP000535020"/>
    </source>
</evidence>
<name>A0A7Y8Y1C8_9FLAO</name>
<gene>
    <name evidence="11" type="ORF">HZF10_01100</name>
</gene>
<dbReference type="InterPro" id="IPR050368">
    <property type="entry name" value="ClC-type_chloride_channel"/>
</dbReference>
<evidence type="ECO:0000256" key="9">
    <source>
        <dbReference type="ARBA" id="ARBA00023303"/>
    </source>
</evidence>
<feature type="transmembrane region" description="Helical" evidence="10">
    <location>
        <begin position="259"/>
        <end position="279"/>
    </location>
</feature>
<sequence>MTSKSQTRLKLLSVKWIKLLGIALLIGAFSAFVAITLKSATEYYEEMLFEKSIHSKWLLLVFPLVGLAAIFVLRQHLFRKKENKGIAEVFDSLKTGKGLPLYKIPSHFLNGLLTVVFGGTTGIEVSTVVASAAVGSVTHDKQNFFRKYKTEMICAGISSGLTALFNSPLAGILFSLEVVSRKKSFKALLIMAFACLSALVVSHFFSPGTLFEVNVTHWNVSALPYLAVFAIFAALNSVYLTKSVLWFKSKSALFSKPEYKILPAAVIIGIGLVVLPQLYGDGYHGIKVLFRESDAAFSLGLVALLISLLVIKPLLTAVTLWGGGDGGVFAPSLVTGAIAGLLFALVANHFFDARLIPINFMLIGMAAVLSATIQAPLTAVFLVCGITGNYVLLLPLLLVCCLSGFSAKKMYPFTVYTYKPAA</sequence>
<feature type="transmembrane region" description="Helical" evidence="10">
    <location>
        <begin position="188"/>
        <end position="205"/>
    </location>
</feature>
<feature type="transmembrane region" description="Helical" evidence="10">
    <location>
        <begin position="357"/>
        <end position="383"/>
    </location>
</feature>
<evidence type="ECO:0000256" key="3">
    <source>
        <dbReference type="ARBA" id="ARBA00022692"/>
    </source>
</evidence>
<feature type="transmembrane region" description="Helical" evidence="10">
    <location>
        <begin position="299"/>
        <end position="321"/>
    </location>
</feature>